<evidence type="ECO:0000259" key="1">
    <source>
        <dbReference type="Pfam" id="PF20598"/>
    </source>
</evidence>
<keyword evidence="3" id="KW-1185">Reference proteome</keyword>
<dbReference type="AlphaFoldDB" id="A0A1M6ZVH7"/>
<dbReference type="RefSeq" id="WP_073263166.1">
    <property type="nucleotide sequence ID" value="NZ_FRBQ01000001.1"/>
</dbReference>
<dbReference type="InterPro" id="IPR046474">
    <property type="entry name" value="DUF6795"/>
</dbReference>
<evidence type="ECO:0000313" key="2">
    <source>
        <dbReference type="EMBL" id="SHL34409.1"/>
    </source>
</evidence>
<reference evidence="3" key="1">
    <citation type="submission" date="2016-11" db="EMBL/GenBank/DDBJ databases">
        <authorList>
            <person name="Varghese N."/>
            <person name="Submissions S."/>
        </authorList>
    </citation>
    <scope>NUCLEOTIDE SEQUENCE [LARGE SCALE GENOMIC DNA]</scope>
    <source>
        <strain evidence="3">CECT 8089</strain>
    </source>
</reference>
<evidence type="ECO:0000313" key="3">
    <source>
        <dbReference type="Proteomes" id="UP000184305"/>
    </source>
</evidence>
<proteinExistence type="predicted"/>
<feature type="domain" description="DUF6795" evidence="1">
    <location>
        <begin position="11"/>
        <end position="115"/>
    </location>
</feature>
<name>A0A1M6ZVH7_9GAMM</name>
<sequence length="134" mass="14932">MAKPLYMFSAVKGTVLLNGEPVAGAAIEQSYIWLWDQKKRTFSSTTDQQGQFSLEARVEKSFFATVIPTGQKINQTITIRHNGKEYDGWLHDKDNYDNNSESPNGPFKLVCELSDAPGAHPESKSYGVCVLTKD</sequence>
<organism evidence="2 3">
    <name type="scientific">Phytopseudomonas punonensis</name>
    <dbReference type="NCBI Taxonomy" id="1220495"/>
    <lineage>
        <taxon>Bacteria</taxon>
        <taxon>Pseudomonadati</taxon>
        <taxon>Pseudomonadota</taxon>
        <taxon>Gammaproteobacteria</taxon>
        <taxon>Pseudomonadales</taxon>
        <taxon>Pseudomonadaceae</taxon>
        <taxon>Phytopseudomonas</taxon>
    </lineage>
</organism>
<gene>
    <name evidence="2" type="ORF">SAMN05216288_1703</name>
</gene>
<dbReference type="Pfam" id="PF20598">
    <property type="entry name" value="DUF6795"/>
    <property type="match status" value="1"/>
</dbReference>
<accession>A0A1M6ZVH7</accession>
<dbReference type="EMBL" id="FRBQ01000001">
    <property type="protein sequence ID" value="SHL34409.1"/>
    <property type="molecule type" value="Genomic_DNA"/>
</dbReference>
<dbReference type="OrthoDB" id="9098565at2"/>
<dbReference type="Proteomes" id="UP000184305">
    <property type="component" value="Unassembled WGS sequence"/>
</dbReference>
<protein>
    <recommendedName>
        <fullName evidence="1">DUF6795 domain-containing protein</fullName>
    </recommendedName>
</protein>
<dbReference type="STRING" id="1220495.SAMN05216288_1703"/>